<keyword evidence="3" id="KW-1185">Reference proteome</keyword>
<feature type="region of interest" description="Disordered" evidence="1">
    <location>
        <begin position="121"/>
        <end position="151"/>
    </location>
</feature>
<gene>
    <name evidence="2" type="ORF">Cgig2_034013</name>
</gene>
<protein>
    <submittedName>
        <fullName evidence="2">Uncharacterized protein</fullName>
    </submittedName>
</protein>
<sequence>MVKEITGTNMTEKKLWYNLKYDREMLLPAKGDTDVKIIFKGNVKHGYLYVSRNEGPLRVQAFYDGKVYDQSGRSGHDGMEVGREGGRNQVIGQRRRRAATEQAVSGDTIELSDDDEISLASEDAGDKKTTDQGNAGCDEGTKRKGCSDRNDVNDNVWPRFIMQARSYHPSLAYGRN</sequence>
<organism evidence="2 3">
    <name type="scientific">Carnegiea gigantea</name>
    <dbReference type="NCBI Taxonomy" id="171969"/>
    <lineage>
        <taxon>Eukaryota</taxon>
        <taxon>Viridiplantae</taxon>
        <taxon>Streptophyta</taxon>
        <taxon>Embryophyta</taxon>
        <taxon>Tracheophyta</taxon>
        <taxon>Spermatophyta</taxon>
        <taxon>Magnoliopsida</taxon>
        <taxon>eudicotyledons</taxon>
        <taxon>Gunneridae</taxon>
        <taxon>Pentapetalae</taxon>
        <taxon>Caryophyllales</taxon>
        <taxon>Cactineae</taxon>
        <taxon>Cactaceae</taxon>
        <taxon>Cactoideae</taxon>
        <taxon>Echinocereeae</taxon>
        <taxon>Carnegiea</taxon>
    </lineage>
</organism>
<dbReference type="AlphaFoldDB" id="A0A9Q1JKI3"/>
<feature type="region of interest" description="Disordered" evidence="1">
    <location>
        <begin position="73"/>
        <end position="108"/>
    </location>
</feature>
<dbReference type="EMBL" id="JAKOGI010002282">
    <property type="protein sequence ID" value="KAJ8422358.1"/>
    <property type="molecule type" value="Genomic_DNA"/>
</dbReference>
<evidence type="ECO:0000256" key="1">
    <source>
        <dbReference type="SAM" id="MobiDB-lite"/>
    </source>
</evidence>
<feature type="compositionally biased region" description="Basic and acidic residues" evidence="1">
    <location>
        <begin position="139"/>
        <end position="151"/>
    </location>
</feature>
<feature type="compositionally biased region" description="Basic and acidic residues" evidence="1">
    <location>
        <begin position="74"/>
        <end position="86"/>
    </location>
</feature>
<evidence type="ECO:0000313" key="2">
    <source>
        <dbReference type="EMBL" id="KAJ8422358.1"/>
    </source>
</evidence>
<accession>A0A9Q1JKI3</accession>
<dbReference type="Proteomes" id="UP001153076">
    <property type="component" value="Unassembled WGS sequence"/>
</dbReference>
<comment type="caution">
    <text evidence="2">The sequence shown here is derived from an EMBL/GenBank/DDBJ whole genome shotgun (WGS) entry which is preliminary data.</text>
</comment>
<reference evidence="2" key="1">
    <citation type="submission" date="2022-04" db="EMBL/GenBank/DDBJ databases">
        <title>Carnegiea gigantea Genome sequencing and assembly v2.</title>
        <authorList>
            <person name="Copetti D."/>
            <person name="Sanderson M.J."/>
            <person name="Burquez A."/>
            <person name="Wojciechowski M.F."/>
        </authorList>
    </citation>
    <scope>NUCLEOTIDE SEQUENCE</scope>
    <source>
        <strain evidence="2">SGP5-SGP5p</strain>
        <tissue evidence="2">Aerial part</tissue>
    </source>
</reference>
<proteinExistence type="predicted"/>
<name>A0A9Q1JKI3_9CARY</name>
<evidence type="ECO:0000313" key="3">
    <source>
        <dbReference type="Proteomes" id="UP001153076"/>
    </source>
</evidence>